<dbReference type="PANTHER" id="PTHR48104:SF30">
    <property type="entry name" value="METACASPASE-1"/>
    <property type="match status" value="1"/>
</dbReference>
<evidence type="ECO:0000259" key="2">
    <source>
        <dbReference type="Pfam" id="PF00656"/>
    </source>
</evidence>
<protein>
    <submittedName>
        <fullName evidence="4">Pre-peptidase</fullName>
    </submittedName>
</protein>
<dbReference type="GO" id="GO:0004197">
    <property type="term" value="F:cysteine-type endopeptidase activity"/>
    <property type="evidence" value="ECO:0007669"/>
    <property type="project" value="InterPro"/>
</dbReference>
<dbReference type="InterPro" id="IPR029030">
    <property type="entry name" value="Caspase-like_dom_sf"/>
</dbReference>
<keyword evidence="5" id="KW-1185">Reference proteome</keyword>
<dbReference type="AlphaFoldDB" id="A0A3D9FJ17"/>
<dbReference type="EMBL" id="QRDP01000004">
    <property type="protein sequence ID" value="RED17648.1"/>
    <property type="molecule type" value="Genomic_DNA"/>
</dbReference>
<dbReference type="InterPro" id="IPR050452">
    <property type="entry name" value="Metacaspase"/>
</dbReference>
<dbReference type="RefSeq" id="WP_116236892.1">
    <property type="nucleotide sequence ID" value="NZ_QRDP01000004.1"/>
</dbReference>
<sequence length="651" mass="70319">MTMKSKMLAGMGVAVAALCVAQPVQGQAQDGTLAIGRTFGGELAEGDQVAGGKQQYYDEWSVRGTAGQHVSIVMESDAFDTQLQARLPDGTAFVNDDNHWVPETTNSRLDVVVPDTGRLVVRAQAFRPAESGAYTISLVSTESLQAAAEAATPPQVITIGQSREGALSSDGDSQVAGRYTDRYEFSGTRGQRVDLNVSGDFDTMLTLSGPGSYSVRNDDDTTAGEPTLDSRILATLPADGRYVIAVTSYGRGDTGDYALITGLNRSQIADTEFIDADAAPLAFGRTLTSELGKDDDTLNSGEYLERYSFTGRRGQPVTVDLSSDEFDTYLILRTPSGEQIDIDDTGESLNSRFERVLEEDGVYTIVATSYAPAATGRFQLALSEGTSRIPANARQRQVFAISVGIADYGGNTSDLTYTDTDAAKLYQKFEELGMLRQESILLTNQQATLPEFRRAFQRVAAQAGPDDIFLFFYSGHGNQIEDPNDRGELDGRDETLVFADGEELTDDDLALMFADVRAGTTMVVLDSCFSGGFERDLITRPNMMGLFSSEEDLTSLVASEFNAGGYLSRFFSDGVGGQADDNADGNITAGELVSYLRYRFRAQCDGRNCIEAETGDAQRNHQELVVQRGSVEVDDILVTLPEQFGVVRGGD</sequence>
<name>A0A3D9FJ17_9SPHN</name>
<evidence type="ECO:0000256" key="1">
    <source>
        <dbReference type="SAM" id="SignalP"/>
    </source>
</evidence>
<dbReference type="InterPro" id="IPR011600">
    <property type="entry name" value="Pept_C14_caspase"/>
</dbReference>
<dbReference type="Pfam" id="PF00656">
    <property type="entry name" value="Peptidase_C14"/>
    <property type="match status" value="1"/>
</dbReference>
<feature type="domain" description="Peptidase C-terminal archaeal/bacterial" evidence="3">
    <location>
        <begin position="180"/>
        <end position="248"/>
    </location>
</feature>
<dbReference type="Gene3D" id="3.40.50.1460">
    <property type="match status" value="1"/>
</dbReference>
<dbReference type="GO" id="GO:0005737">
    <property type="term" value="C:cytoplasm"/>
    <property type="evidence" value="ECO:0007669"/>
    <property type="project" value="TreeGrafter"/>
</dbReference>
<dbReference type="OrthoDB" id="9812126at2"/>
<feature type="signal peptide" evidence="1">
    <location>
        <begin position="1"/>
        <end position="28"/>
    </location>
</feature>
<dbReference type="Proteomes" id="UP000256310">
    <property type="component" value="Unassembled WGS sequence"/>
</dbReference>
<dbReference type="PROSITE" id="PS00018">
    <property type="entry name" value="EF_HAND_1"/>
    <property type="match status" value="1"/>
</dbReference>
<dbReference type="InterPro" id="IPR007280">
    <property type="entry name" value="Peptidase_C_arc/bac"/>
</dbReference>
<dbReference type="InterPro" id="IPR018247">
    <property type="entry name" value="EF_Hand_1_Ca_BS"/>
</dbReference>
<evidence type="ECO:0000259" key="3">
    <source>
        <dbReference type="Pfam" id="PF04151"/>
    </source>
</evidence>
<dbReference type="Gene3D" id="2.60.120.380">
    <property type="match status" value="3"/>
</dbReference>
<accession>A0A3D9FJ17</accession>
<dbReference type="GO" id="GO:0006508">
    <property type="term" value="P:proteolysis"/>
    <property type="evidence" value="ECO:0007669"/>
    <property type="project" value="InterPro"/>
</dbReference>
<evidence type="ECO:0000313" key="4">
    <source>
        <dbReference type="EMBL" id="RED17648.1"/>
    </source>
</evidence>
<dbReference type="SUPFAM" id="SSF52129">
    <property type="entry name" value="Caspase-like"/>
    <property type="match status" value="1"/>
</dbReference>
<dbReference type="Pfam" id="PF04151">
    <property type="entry name" value="PPC"/>
    <property type="match status" value="1"/>
</dbReference>
<dbReference type="PANTHER" id="PTHR48104">
    <property type="entry name" value="METACASPASE-4"/>
    <property type="match status" value="1"/>
</dbReference>
<proteinExistence type="predicted"/>
<feature type="domain" description="Peptidase C14 caspase" evidence="2">
    <location>
        <begin position="399"/>
        <end position="536"/>
    </location>
</feature>
<comment type="caution">
    <text evidence="4">The sequence shown here is derived from an EMBL/GenBank/DDBJ whole genome shotgun (WGS) entry which is preliminary data.</text>
</comment>
<organism evidence="4 5">
    <name type="scientific">Parasphingopyxis lamellibrachiae</name>
    <dbReference type="NCBI Taxonomy" id="680125"/>
    <lineage>
        <taxon>Bacteria</taxon>
        <taxon>Pseudomonadati</taxon>
        <taxon>Pseudomonadota</taxon>
        <taxon>Alphaproteobacteria</taxon>
        <taxon>Sphingomonadales</taxon>
        <taxon>Sphingomonadaceae</taxon>
        <taxon>Parasphingopyxis</taxon>
    </lineage>
</organism>
<keyword evidence="1" id="KW-0732">Signal</keyword>
<evidence type="ECO:0000313" key="5">
    <source>
        <dbReference type="Proteomes" id="UP000256310"/>
    </source>
</evidence>
<reference evidence="4 5" key="1">
    <citation type="submission" date="2018-07" db="EMBL/GenBank/DDBJ databases">
        <title>Genomic Encyclopedia of Type Strains, Phase IV (KMG-IV): sequencing the most valuable type-strain genomes for metagenomic binning, comparative biology and taxonomic classification.</title>
        <authorList>
            <person name="Goeker M."/>
        </authorList>
    </citation>
    <scope>NUCLEOTIDE SEQUENCE [LARGE SCALE GENOMIC DNA]</scope>
    <source>
        <strain evidence="4 5">DSM 26725</strain>
    </source>
</reference>
<feature type="chain" id="PRO_5017589412" evidence="1">
    <location>
        <begin position="29"/>
        <end position="651"/>
    </location>
</feature>
<gene>
    <name evidence="4" type="ORF">DFR46_2699</name>
</gene>